<dbReference type="AlphaFoldDB" id="A0A8J7J629"/>
<sequence length="266" mass="30226">MNSLIKLCLVVIVFNIQNTVIAQFKVDSSRVVRVLTYNIYHGETVDTDKKFDLDLLAKIISDTKPDLVAMQEVDFKTKRARNFDLVTELGQRTKLVPLFGRAMSFDGGEYGEGVLSRYSFLTTQNHALKAREGKEPRAALEVKVVLKSGDTIRFVATHLDHTKDETDRIHQAREINAIFSDDMPTILAGDLNALPESETIKILSEKWMPSFLDNAPTFPAVEPTKKIDYILYKPQNRWRVIEARVIDEKKASDHRPVLSVLELLKP</sequence>
<dbReference type="Proteomes" id="UP000610931">
    <property type="component" value="Unassembled WGS sequence"/>
</dbReference>
<reference evidence="2" key="1">
    <citation type="submission" date="2020-12" db="EMBL/GenBank/DDBJ databases">
        <title>Snuella sp. nov., isolated from sediment in Incheon.</title>
        <authorList>
            <person name="Kim W."/>
        </authorList>
    </citation>
    <scope>NUCLEOTIDE SEQUENCE</scope>
    <source>
        <strain evidence="2">CAU 1569</strain>
    </source>
</reference>
<dbReference type="Pfam" id="PF03372">
    <property type="entry name" value="Exo_endo_phos"/>
    <property type="match status" value="1"/>
</dbReference>
<dbReference type="GO" id="GO:0006506">
    <property type="term" value="P:GPI anchor biosynthetic process"/>
    <property type="evidence" value="ECO:0007669"/>
    <property type="project" value="TreeGrafter"/>
</dbReference>
<dbReference type="RefSeq" id="WP_199116689.1">
    <property type="nucleotide sequence ID" value="NZ_JAELVQ010000030.1"/>
</dbReference>
<protein>
    <submittedName>
        <fullName evidence="2">Endonuclease/exonuclease/phosphatase family protein</fullName>
    </submittedName>
</protein>
<evidence type="ECO:0000259" key="1">
    <source>
        <dbReference type="Pfam" id="PF03372"/>
    </source>
</evidence>
<proteinExistence type="predicted"/>
<dbReference type="InterPro" id="IPR036691">
    <property type="entry name" value="Endo/exonu/phosph_ase_sf"/>
</dbReference>
<accession>A0A8J7J629</accession>
<keyword evidence="2" id="KW-0378">Hydrolase</keyword>
<keyword evidence="2" id="KW-0255">Endonuclease</keyword>
<dbReference type="PANTHER" id="PTHR14859:SF15">
    <property type="entry name" value="ENDONUCLEASE_EXONUCLEASE_PHOSPHATASE DOMAIN-CONTAINING PROTEIN"/>
    <property type="match status" value="1"/>
</dbReference>
<name>A0A8J7J629_9FLAO</name>
<dbReference type="GO" id="GO:0016020">
    <property type="term" value="C:membrane"/>
    <property type="evidence" value="ECO:0007669"/>
    <property type="project" value="GOC"/>
</dbReference>
<comment type="caution">
    <text evidence="2">The sequence shown here is derived from an EMBL/GenBank/DDBJ whole genome shotgun (WGS) entry which is preliminary data.</text>
</comment>
<dbReference type="SUPFAM" id="SSF56219">
    <property type="entry name" value="DNase I-like"/>
    <property type="match status" value="1"/>
</dbReference>
<keyword evidence="3" id="KW-1185">Reference proteome</keyword>
<dbReference type="EMBL" id="JAELVQ010000030">
    <property type="protein sequence ID" value="MBJ6369563.1"/>
    <property type="molecule type" value="Genomic_DNA"/>
</dbReference>
<dbReference type="InterPro" id="IPR051916">
    <property type="entry name" value="GPI-anchor_lipid_remodeler"/>
</dbReference>
<dbReference type="PANTHER" id="PTHR14859">
    <property type="entry name" value="CALCOFLUOR WHITE HYPERSENSITIVE PROTEIN PRECURSOR"/>
    <property type="match status" value="1"/>
</dbReference>
<evidence type="ECO:0000313" key="3">
    <source>
        <dbReference type="Proteomes" id="UP000610931"/>
    </source>
</evidence>
<keyword evidence="2" id="KW-0540">Nuclease</keyword>
<evidence type="ECO:0000313" key="2">
    <source>
        <dbReference type="EMBL" id="MBJ6369563.1"/>
    </source>
</evidence>
<gene>
    <name evidence="2" type="ORF">JF259_15860</name>
</gene>
<feature type="domain" description="Endonuclease/exonuclease/phosphatase" evidence="1">
    <location>
        <begin position="35"/>
        <end position="254"/>
    </location>
</feature>
<dbReference type="Gene3D" id="3.60.10.10">
    <property type="entry name" value="Endonuclease/exonuclease/phosphatase"/>
    <property type="match status" value="1"/>
</dbReference>
<dbReference type="GO" id="GO:0004519">
    <property type="term" value="F:endonuclease activity"/>
    <property type="evidence" value="ECO:0007669"/>
    <property type="project" value="UniProtKB-KW"/>
</dbReference>
<dbReference type="InterPro" id="IPR005135">
    <property type="entry name" value="Endo/exonuclease/phosphatase"/>
</dbReference>
<organism evidence="2 3">
    <name type="scientific">Snuella sedimenti</name>
    <dbReference type="NCBI Taxonomy" id="2798802"/>
    <lineage>
        <taxon>Bacteria</taxon>
        <taxon>Pseudomonadati</taxon>
        <taxon>Bacteroidota</taxon>
        <taxon>Flavobacteriia</taxon>
        <taxon>Flavobacteriales</taxon>
        <taxon>Flavobacteriaceae</taxon>
        <taxon>Snuella</taxon>
    </lineage>
</organism>